<gene>
    <name evidence="2" type="ORF">XENORESO_019148</name>
</gene>
<reference evidence="2 3" key="1">
    <citation type="submission" date="2021-06" db="EMBL/GenBank/DDBJ databases">
        <authorList>
            <person name="Palmer J.M."/>
        </authorList>
    </citation>
    <scope>NUCLEOTIDE SEQUENCE [LARGE SCALE GENOMIC DNA]</scope>
    <source>
        <strain evidence="2 3">XR_2019</strain>
        <tissue evidence="2">Muscle</tissue>
    </source>
</reference>
<feature type="region of interest" description="Disordered" evidence="1">
    <location>
        <begin position="1"/>
        <end position="83"/>
    </location>
</feature>
<sequence>VPQLVCGSAEPEPHLAIVESPPPTGADVQRDRGGGEAKDSPAEPSVPPATSSSAVTSPSGAVPPKPKKPRILELPSSPSLPPGLSLDKVNAAVNSLLAPGSATNTLTPTVITSHALKRVMVKQKWNRTITLVRVRTKSSWCRCSAFLKSCWSPG</sequence>
<feature type="compositionally biased region" description="Low complexity" evidence="1">
    <location>
        <begin position="48"/>
        <end position="62"/>
    </location>
</feature>
<accession>A0ABV0XAS7</accession>
<evidence type="ECO:0000313" key="2">
    <source>
        <dbReference type="EMBL" id="MEQ2278468.1"/>
    </source>
</evidence>
<evidence type="ECO:0000313" key="3">
    <source>
        <dbReference type="Proteomes" id="UP001444071"/>
    </source>
</evidence>
<feature type="non-terminal residue" evidence="2">
    <location>
        <position position="1"/>
    </location>
</feature>
<feature type="compositionally biased region" description="Low complexity" evidence="1">
    <location>
        <begin position="74"/>
        <end position="83"/>
    </location>
</feature>
<protein>
    <submittedName>
        <fullName evidence="2">Uncharacterized protein</fullName>
    </submittedName>
</protein>
<comment type="caution">
    <text evidence="2">The sequence shown here is derived from an EMBL/GenBank/DDBJ whole genome shotgun (WGS) entry which is preliminary data.</text>
</comment>
<dbReference type="Proteomes" id="UP001444071">
    <property type="component" value="Unassembled WGS sequence"/>
</dbReference>
<keyword evidence="3" id="KW-1185">Reference proteome</keyword>
<evidence type="ECO:0000256" key="1">
    <source>
        <dbReference type="SAM" id="MobiDB-lite"/>
    </source>
</evidence>
<proteinExistence type="predicted"/>
<organism evidence="2 3">
    <name type="scientific">Xenotaenia resolanae</name>
    <dbReference type="NCBI Taxonomy" id="208358"/>
    <lineage>
        <taxon>Eukaryota</taxon>
        <taxon>Metazoa</taxon>
        <taxon>Chordata</taxon>
        <taxon>Craniata</taxon>
        <taxon>Vertebrata</taxon>
        <taxon>Euteleostomi</taxon>
        <taxon>Actinopterygii</taxon>
        <taxon>Neopterygii</taxon>
        <taxon>Teleostei</taxon>
        <taxon>Neoteleostei</taxon>
        <taxon>Acanthomorphata</taxon>
        <taxon>Ovalentaria</taxon>
        <taxon>Atherinomorphae</taxon>
        <taxon>Cyprinodontiformes</taxon>
        <taxon>Goodeidae</taxon>
        <taxon>Xenotaenia</taxon>
    </lineage>
</organism>
<name>A0ABV0XAS7_9TELE</name>
<feature type="compositionally biased region" description="Basic and acidic residues" evidence="1">
    <location>
        <begin position="28"/>
        <end position="41"/>
    </location>
</feature>
<dbReference type="EMBL" id="JAHRIM010097039">
    <property type="protein sequence ID" value="MEQ2278468.1"/>
    <property type="molecule type" value="Genomic_DNA"/>
</dbReference>